<organism evidence="1 2">
    <name type="scientific">Phlebia brevispora</name>
    <dbReference type="NCBI Taxonomy" id="194682"/>
    <lineage>
        <taxon>Eukaryota</taxon>
        <taxon>Fungi</taxon>
        <taxon>Dikarya</taxon>
        <taxon>Basidiomycota</taxon>
        <taxon>Agaricomycotina</taxon>
        <taxon>Agaricomycetes</taxon>
        <taxon>Polyporales</taxon>
        <taxon>Meruliaceae</taxon>
        <taxon>Phlebia</taxon>
    </lineage>
</organism>
<dbReference type="EMBL" id="JANHOG010000750">
    <property type="protein sequence ID" value="KAJ3551808.1"/>
    <property type="molecule type" value="Genomic_DNA"/>
</dbReference>
<keyword evidence="2" id="KW-1185">Reference proteome</keyword>
<sequence>MSRVLTAQLYRKAALKLAQDFGEDIFLQPAPSPPARPKARMRQDETLDALSPRLTPFFLFGLVRTATAMFPDLVKVKVHAIRDLGWKMKPHCFSGPLPPQPSPKALDVINRSVTVRLYSRRPQLRFPASRTTTCTNQIVETHFPILTIPCSTANCSFKHAEIPTPPKVLAMTRALLRPLTKYTVFTSMLIEACVTVLVMTTLAAFHILDGIKHSSFFRPYLFFNTPRSKNSLVPGRIVPVRECEWLKA</sequence>
<protein>
    <submittedName>
        <fullName evidence="1">Uncharacterized protein</fullName>
    </submittedName>
</protein>
<dbReference type="Proteomes" id="UP001148662">
    <property type="component" value="Unassembled WGS sequence"/>
</dbReference>
<name>A0ACC1T2X5_9APHY</name>
<evidence type="ECO:0000313" key="1">
    <source>
        <dbReference type="EMBL" id="KAJ3551808.1"/>
    </source>
</evidence>
<evidence type="ECO:0000313" key="2">
    <source>
        <dbReference type="Proteomes" id="UP001148662"/>
    </source>
</evidence>
<comment type="caution">
    <text evidence="1">The sequence shown here is derived from an EMBL/GenBank/DDBJ whole genome shotgun (WGS) entry which is preliminary data.</text>
</comment>
<proteinExistence type="predicted"/>
<gene>
    <name evidence="1" type="ORF">NM688_g4500</name>
</gene>
<accession>A0ACC1T2X5</accession>
<reference evidence="1" key="1">
    <citation type="submission" date="2022-07" db="EMBL/GenBank/DDBJ databases">
        <title>Genome Sequence of Phlebia brevispora.</title>
        <authorList>
            <person name="Buettner E."/>
        </authorList>
    </citation>
    <scope>NUCLEOTIDE SEQUENCE</scope>
    <source>
        <strain evidence="1">MPL23</strain>
    </source>
</reference>